<accession>A0A9N8W529</accession>
<reference evidence="3" key="1">
    <citation type="submission" date="2021-06" db="EMBL/GenBank/DDBJ databases">
        <authorList>
            <person name="Kallberg Y."/>
            <person name="Tangrot J."/>
            <person name="Rosling A."/>
        </authorList>
    </citation>
    <scope>NUCLEOTIDE SEQUENCE</scope>
    <source>
        <strain evidence="3">IA702</strain>
    </source>
</reference>
<dbReference type="EMBL" id="CAJVPJ010000074">
    <property type="protein sequence ID" value="CAG8472435.1"/>
    <property type="molecule type" value="Genomic_DNA"/>
</dbReference>
<comment type="caution">
    <text evidence="3">The sequence shown here is derived from an EMBL/GenBank/DDBJ whole genome shotgun (WGS) entry which is preliminary data.</text>
</comment>
<keyword evidence="2" id="KW-0812">Transmembrane</keyword>
<dbReference type="PANTHER" id="PTHR37849">
    <property type="entry name" value="YALI0E11605P"/>
    <property type="match status" value="1"/>
</dbReference>
<evidence type="ECO:0000256" key="1">
    <source>
        <dbReference type="SAM" id="Coils"/>
    </source>
</evidence>
<keyword evidence="2" id="KW-1133">Transmembrane helix</keyword>
<gene>
    <name evidence="3" type="ORF">POCULU_LOCUS1110</name>
</gene>
<dbReference type="PANTHER" id="PTHR37849:SF1">
    <property type="entry name" value="YALI0E11605P"/>
    <property type="match status" value="1"/>
</dbReference>
<evidence type="ECO:0000256" key="2">
    <source>
        <dbReference type="SAM" id="Phobius"/>
    </source>
</evidence>
<keyword evidence="4" id="KW-1185">Reference proteome</keyword>
<organism evidence="3 4">
    <name type="scientific">Paraglomus occultum</name>
    <dbReference type="NCBI Taxonomy" id="144539"/>
    <lineage>
        <taxon>Eukaryota</taxon>
        <taxon>Fungi</taxon>
        <taxon>Fungi incertae sedis</taxon>
        <taxon>Mucoromycota</taxon>
        <taxon>Glomeromycotina</taxon>
        <taxon>Glomeromycetes</taxon>
        <taxon>Paraglomerales</taxon>
        <taxon>Paraglomeraceae</taxon>
        <taxon>Paraglomus</taxon>
    </lineage>
</organism>
<sequence length="161" mass="18342">MHALNPLRTSLPRSWPSVRTFTTTSVRSQAVTTYSQTQKKPIGGFRGGLIGFLLGLTVAGGTGYYYLFDDYHAASNLLLSVVEELQKSTNKVRDYTSKIERIDAELKTLQEKSVTREQLLDLRTEVKKLYDALNIQQLELKNRVWTLEQDLSRIENFGGQR</sequence>
<dbReference type="OrthoDB" id="5331396at2759"/>
<proteinExistence type="predicted"/>
<protein>
    <submittedName>
        <fullName evidence="3">2172_t:CDS:1</fullName>
    </submittedName>
</protein>
<name>A0A9N8W529_9GLOM</name>
<evidence type="ECO:0000313" key="3">
    <source>
        <dbReference type="EMBL" id="CAG8472435.1"/>
    </source>
</evidence>
<keyword evidence="1" id="KW-0175">Coiled coil</keyword>
<keyword evidence="2" id="KW-0472">Membrane</keyword>
<feature type="transmembrane region" description="Helical" evidence="2">
    <location>
        <begin position="49"/>
        <end position="68"/>
    </location>
</feature>
<feature type="coiled-coil region" evidence="1">
    <location>
        <begin position="85"/>
        <end position="112"/>
    </location>
</feature>
<dbReference type="Proteomes" id="UP000789572">
    <property type="component" value="Unassembled WGS sequence"/>
</dbReference>
<evidence type="ECO:0000313" key="4">
    <source>
        <dbReference type="Proteomes" id="UP000789572"/>
    </source>
</evidence>
<dbReference type="AlphaFoldDB" id="A0A9N8W529"/>